<dbReference type="AlphaFoldDB" id="A0A9D1I2R8"/>
<organism evidence="1 2">
    <name type="scientific">Candidatus Allocopromorpha excrementigallinarum</name>
    <dbReference type="NCBI Taxonomy" id="2840742"/>
    <lineage>
        <taxon>Bacteria</taxon>
        <taxon>Bacillati</taxon>
        <taxon>Bacillota</taxon>
        <taxon>Clostridia</taxon>
        <taxon>Eubacteriales</taxon>
        <taxon>Eubacteriaceae</taxon>
        <taxon>Eubacteriaceae incertae sedis</taxon>
        <taxon>Candidatus Allocopromorpha</taxon>
    </lineage>
</organism>
<comment type="caution">
    <text evidence="1">The sequence shown here is derived from an EMBL/GenBank/DDBJ whole genome shotgun (WGS) entry which is preliminary data.</text>
</comment>
<protein>
    <submittedName>
        <fullName evidence="1">Uncharacterized protein</fullName>
    </submittedName>
</protein>
<feature type="non-terminal residue" evidence="1">
    <location>
        <position position="173"/>
    </location>
</feature>
<sequence length="173" mass="18419">MVSVKIGNEGTLALRYQLDVVVNGDIGDLADVIDVYYVKDAHARTSLPTDMSEMGSPIGTLRQVLEGSADLGVARGNLIAGEADFATIALKMKESAGNDYQGESIGATFDIMLNATQLTHETDGFGSDQYDATAQYPVSVSDSDSFESAIESGKNSPVEINLTESIFNRNTLN</sequence>
<accession>A0A9D1I2R8</accession>
<reference evidence="1" key="1">
    <citation type="submission" date="2020-10" db="EMBL/GenBank/DDBJ databases">
        <authorList>
            <person name="Gilroy R."/>
        </authorList>
    </citation>
    <scope>NUCLEOTIDE SEQUENCE</scope>
    <source>
        <strain evidence="1">ChiHcec3-6078</strain>
    </source>
</reference>
<evidence type="ECO:0000313" key="1">
    <source>
        <dbReference type="EMBL" id="HIU25845.1"/>
    </source>
</evidence>
<reference evidence="1" key="2">
    <citation type="journal article" date="2021" name="PeerJ">
        <title>Extensive microbial diversity within the chicken gut microbiome revealed by metagenomics and culture.</title>
        <authorList>
            <person name="Gilroy R."/>
            <person name="Ravi A."/>
            <person name="Getino M."/>
            <person name="Pursley I."/>
            <person name="Horton D.L."/>
            <person name="Alikhan N.F."/>
            <person name="Baker D."/>
            <person name="Gharbi K."/>
            <person name="Hall N."/>
            <person name="Watson M."/>
            <person name="Adriaenssens E.M."/>
            <person name="Foster-Nyarko E."/>
            <person name="Jarju S."/>
            <person name="Secka A."/>
            <person name="Antonio M."/>
            <person name="Oren A."/>
            <person name="Chaudhuri R.R."/>
            <person name="La Ragione R."/>
            <person name="Hildebrand F."/>
            <person name="Pallen M.J."/>
        </authorList>
    </citation>
    <scope>NUCLEOTIDE SEQUENCE</scope>
    <source>
        <strain evidence="1">ChiHcec3-6078</strain>
    </source>
</reference>
<proteinExistence type="predicted"/>
<dbReference type="Proteomes" id="UP000824090">
    <property type="component" value="Unassembled WGS sequence"/>
</dbReference>
<name>A0A9D1I2R8_9FIRM</name>
<evidence type="ECO:0000313" key="2">
    <source>
        <dbReference type="Proteomes" id="UP000824090"/>
    </source>
</evidence>
<dbReference type="EMBL" id="DVMP01000089">
    <property type="protein sequence ID" value="HIU25845.1"/>
    <property type="molecule type" value="Genomic_DNA"/>
</dbReference>
<gene>
    <name evidence="1" type="ORF">IAC50_05055</name>
</gene>